<dbReference type="EMBL" id="SGWV01000009">
    <property type="protein sequence ID" value="RZS54731.1"/>
    <property type="molecule type" value="Genomic_DNA"/>
</dbReference>
<evidence type="ECO:0000259" key="1">
    <source>
        <dbReference type="PROSITE" id="PS51707"/>
    </source>
</evidence>
<dbReference type="Proteomes" id="UP000293433">
    <property type="component" value="Unassembled WGS sequence"/>
</dbReference>
<dbReference type="SMART" id="SM01118">
    <property type="entry name" value="CYTH"/>
    <property type="match status" value="1"/>
</dbReference>
<dbReference type="SUPFAM" id="SSF55154">
    <property type="entry name" value="CYTH-like phosphatases"/>
    <property type="match status" value="1"/>
</dbReference>
<organism evidence="2 3">
    <name type="scientific">Sphaerotilus mobilis</name>
    <dbReference type="NCBI Taxonomy" id="47994"/>
    <lineage>
        <taxon>Bacteria</taxon>
        <taxon>Pseudomonadati</taxon>
        <taxon>Pseudomonadota</taxon>
        <taxon>Betaproteobacteria</taxon>
        <taxon>Burkholderiales</taxon>
        <taxon>Sphaerotilaceae</taxon>
        <taxon>Sphaerotilus</taxon>
    </lineage>
</organism>
<feature type="domain" description="CYTH" evidence="1">
    <location>
        <begin position="2"/>
        <end position="175"/>
    </location>
</feature>
<dbReference type="AlphaFoldDB" id="A0A4Q7LKN0"/>
<protein>
    <submittedName>
        <fullName evidence="2">Putative adenylyl cyclase CyaB</fullName>
    </submittedName>
</protein>
<dbReference type="PANTHER" id="PTHR21028:SF2">
    <property type="entry name" value="CYTH DOMAIN-CONTAINING PROTEIN"/>
    <property type="match status" value="1"/>
</dbReference>
<dbReference type="InterPro" id="IPR023577">
    <property type="entry name" value="CYTH_domain"/>
</dbReference>
<accession>A0A4Q7LKN0</accession>
<reference evidence="2 3" key="1">
    <citation type="submission" date="2019-02" db="EMBL/GenBank/DDBJ databases">
        <title>Genomic Encyclopedia of Type Strains, Phase IV (KMG-IV): sequencing the most valuable type-strain genomes for metagenomic binning, comparative biology and taxonomic classification.</title>
        <authorList>
            <person name="Goeker M."/>
        </authorList>
    </citation>
    <scope>NUCLEOTIDE SEQUENCE [LARGE SCALE GENOMIC DNA]</scope>
    <source>
        <strain evidence="2 3">DSM 10617</strain>
    </source>
</reference>
<dbReference type="OrthoDB" id="271656at2"/>
<name>A0A4Q7LKN0_9BURK</name>
<keyword evidence="3" id="KW-1185">Reference proteome</keyword>
<dbReference type="InterPro" id="IPR008173">
    <property type="entry name" value="Adenylyl_cyclase_CyaB"/>
</dbReference>
<dbReference type="Gene3D" id="2.40.320.10">
    <property type="entry name" value="Hypothetical Protein Pfu-838710-001"/>
    <property type="match status" value="1"/>
</dbReference>
<comment type="caution">
    <text evidence="2">The sequence shown here is derived from an EMBL/GenBank/DDBJ whole genome shotgun (WGS) entry which is preliminary data.</text>
</comment>
<gene>
    <name evidence="2" type="ORF">EV685_2213</name>
</gene>
<dbReference type="PANTHER" id="PTHR21028">
    <property type="entry name" value="SI:CH211-156B7.4"/>
    <property type="match status" value="1"/>
</dbReference>
<evidence type="ECO:0000313" key="3">
    <source>
        <dbReference type="Proteomes" id="UP000293433"/>
    </source>
</evidence>
<dbReference type="CDD" id="cd07890">
    <property type="entry name" value="CYTH-like_AC_IV-like"/>
    <property type="match status" value="1"/>
</dbReference>
<proteinExistence type="predicted"/>
<dbReference type="InterPro" id="IPR033469">
    <property type="entry name" value="CYTH-like_dom_sf"/>
</dbReference>
<dbReference type="PROSITE" id="PS51707">
    <property type="entry name" value="CYTH"/>
    <property type="match status" value="1"/>
</dbReference>
<evidence type="ECO:0000313" key="2">
    <source>
        <dbReference type="EMBL" id="RZS54731.1"/>
    </source>
</evidence>
<dbReference type="Pfam" id="PF01928">
    <property type="entry name" value="CYTH"/>
    <property type="match status" value="1"/>
</dbReference>
<sequence length="311" mass="32580">MPSNIEIKARLPSLAAVEPLVAAVANEGPVVLLQDDTFFACANGRLKLRAFGPDAQGRTAPAELIFYQRADAAGPKASHYRISACPDPDGMRALLAEAQGQTGRVRKRRVLYIVGRTRVHLDAVEGLGDFLELEVVMRDGEQAEVGLAEARALMAQLGIGADQLVARAYVDLLADVRAWHLDLADSELAEIRLDADGGLQLRLAVAVLVPSAAQRAEGVEAEHALGASLRFEAVDGIDAATLAEVTPGRIRSARVVGVDTGRTLALPCPGTLTGSLRLELAPAHGPALAVRAAGVTVSLPDAAPRLGVHAC</sequence>